<gene>
    <name evidence="1" type="ORF">HH304_06625</name>
</gene>
<dbReference type="Pfam" id="PF06245">
    <property type="entry name" value="DUF1015"/>
    <property type="match status" value="1"/>
</dbReference>
<name>A0A848IUQ3_9BACT</name>
<dbReference type="PIRSF" id="PIRSF033563">
    <property type="entry name" value="UCP033563"/>
    <property type="match status" value="1"/>
</dbReference>
<sequence>MADILPIRAWRYNESKFNDLEELTAPLFDVVSNTQREQLYKNPFNSIHLSVPLGPDPIANAQKKLEEWKNNEIIKLDTIPGIYVYYQYFKLHGEKKEYVRKGFICNIRVHDWDDKEKINSNDAILRHENTIPNAVNDRIELLQATQIQASPTHGLYSDKEHQLENLMDEAIKHPIAITEDYQGVKDVLGVIHDYELIKKFIKVIKDRSIILADGHHRYEGALSYFKKMKSDNPNHTGNEPYNFHMMYLTNIESDDLRILPTHRLINGIENFDIDEILKRTAEWFTIKPVDNPFDIGEVILGKPWAFGLVFKDQTYKIRLKPEMIDQISWNFPDIIKKLDLTVLHYYFIEKVLGIPGRDQRKSSEISFERNFTSCINSVVTEKSQCALITQELSVEDVKNVCYSGYTLPQKSTYFYPKTISGFLFGSLKEDEFYTTPHISF</sequence>
<keyword evidence="2" id="KW-1185">Reference proteome</keyword>
<dbReference type="Proteomes" id="UP000559010">
    <property type="component" value="Unassembled WGS sequence"/>
</dbReference>
<dbReference type="RefSeq" id="WP_169679269.1">
    <property type="nucleotide sequence ID" value="NZ_JABBNU010000003.1"/>
</dbReference>
<dbReference type="InterPro" id="IPR008323">
    <property type="entry name" value="UCP033563"/>
</dbReference>
<accession>A0A848IUQ3</accession>
<dbReference type="AlphaFoldDB" id="A0A848IUQ3"/>
<comment type="caution">
    <text evidence="1">The sequence shown here is derived from an EMBL/GenBank/DDBJ whole genome shotgun (WGS) entry which is preliminary data.</text>
</comment>
<reference evidence="1 2" key="1">
    <citation type="submission" date="2020-04" db="EMBL/GenBank/DDBJ databases">
        <title>Flammeovirgaceae bacterium KN852 isolated from deep sea.</title>
        <authorList>
            <person name="Zhang D.-C."/>
        </authorList>
    </citation>
    <scope>NUCLEOTIDE SEQUENCE [LARGE SCALE GENOMIC DNA]</scope>
    <source>
        <strain evidence="1 2">KN852</strain>
    </source>
</reference>
<protein>
    <submittedName>
        <fullName evidence="1">DUF1015 domain-containing protein</fullName>
    </submittedName>
</protein>
<proteinExistence type="predicted"/>
<evidence type="ECO:0000313" key="1">
    <source>
        <dbReference type="EMBL" id="NMM48067.1"/>
    </source>
</evidence>
<organism evidence="1 2">
    <name type="scientific">Marinigracilibium pacificum</name>
    <dbReference type="NCBI Taxonomy" id="2729599"/>
    <lineage>
        <taxon>Bacteria</taxon>
        <taxon>Pseudomonadati</taxon>
        <taxon>Bacteroidota</taxon>
        <taxon>Cytophagia</taxon>
        <taxon>Cytophagales</taxon>
        <taxon>Flammeovirgaceae</taxon>
        <taxon>Marinigracilibium</taxon>
    </lineage>
</organism>
<evidence type="ECO:0000313" key="2">
    <source>
        <dbReference type="Proteomes" id="UP000559010"/>
    </source>
</evidence>
<dbReference type="PANTHER" id="PTHR36454:SF1">
    <property type="entry name" value="DUF1015 DOMAIN-CONTAINING PROTEIN"/>
    <property type="match status" value="1"/>
</dbReference>
<dbReference type="EMBL" id="JABBNU010000003">
    <property type="protein sequence ID" value="NMM48067.1"/>
    <property type="molecule type" value="Genomic_DNA"/>
</dbReference>
<dbReference type="PANTHER" id="PTHR36454">
    <property type="entry name" value="LMO2823 PROTEIN"/>
    <property type="match status" value="1"/>
</dbReference>